<name>A0A968KVL7_9SPIO</name>
<organism evidence="2 3">
    <name type="scientific">Entomospira nematocerorum</name>
    <dbReference type="NCBI Taxonomy" id="2719987"/>
    <lineage>
        <taxon>Bacteria</taxon>
        <taxon>Pseudomonadati</taxon>
        <taxon>Spirochaetota</taxon>
        <taxon>Spirochaetia</taxon>
        <taxon>Spirochaetales</taxon>
        <taxon>Spirochaetaceae</taxon>
        <taxon>Entomospira</taxon>
    </lineage>
</organism>
<evidence type="ECO:0000256" key="1">
    <source>
        <dbReference type="SAM" id="Coils"/>
    </source>
</evidence>
<feature type="coiled-coil region" evidence="1">
    <location>
        <begin position="70"/>
        <end position="104"/>
    </location>
</feature>
<keyword evidence="1" id="KW-0175">Coiled coil</keyword>
<evidence type="ECO:0008006" key="4">
    <source>
        <dbReference type="Google" id="ProtNLM"/>
    </source>
</evidence>
<evidence type="ECO:0000313" key="2">
    <source>
        <dbReference type="EMBL" id="NIZ47448.1"/>
    </source>
</evidence>
<gene>
    <name evidence="2" type="ORF">HCT46_05930</name>
</gene>
<protein>
    <recommendedName>
        <fullName evidence="4">Flagellar FliJ protein</fullName>
    </recommendedName>
</protein>
<reference evidence="2" key="1">
    <citation type="submission" date="2020-03" db="EMBL/GenBank/DDBJ databases">
        <title>Spirochaetal bacteria isolated from arthropods constitute a novel genus Entomospira genus novum within the order Spirochaetales.</title>
        <authorList>
            <person name="Grana-Miraglia L."/>
            <person name="Sikutova S."/>
            <person name="Fingerle V."/>
            <person name="Sing A."/>
            <person name="Castillo-Ramirez S."/>
            <person name="Margos G."/>
            <person name="Rudolf I."/>
        </authorList>
    </citation>
    <scope>NUCLEOTIDE SEQUENCE</scope>
    <source>
        <strain evidence="2">BR208</strain>
    </source>
</reference>
<dbReference type="Gene3D" id="1.10.287.1700">
    <property type="match status" value="1"/>
</dbReference>
<accession>A0A968KVL7</accession>
<dbReference type="InterPro" id="IPR053716">
    <property type="entry name" value="Flag_assembly_chemotaxis_eff"/>
</dbReference>
<evidence type="ECO:0000313" key="3">
    <source>
        <dbReference type="Proteomes" id="UP000752013"/>
    </source>
</evidence>
<dbReference type="AlphaFoldDB" id="A0A968KVL7"/>
<sequence>MKQFQFSLEQFLKYRTDMTNSSKSALAGKIGAIQLLEQEIEEGKKRAKQNFLSSRELFNIQDLRQSELYSEFQLEKCDKAKEQIRRLENEKREIQRLYQERLKSQLVLEHLKEKTYQKYLKRERYVTQIRLDDMINSLVHADNDDEAKEVGDQDARIW</sequence>
<keyword evidence="3" id="KW-1185">Reference proteome</keyword>
<dbReference type="EMBL" id="JAATLK010000001">
    <property type="protein sequence ID" value="NIZ47448.1"/>
    <property type="molecule type" value="Genomic_DNA"/>
</dbReference>
<proteinExistence type="predicted"/>
<dbReference type="Proteomes" id="UP000752013">
    <property type="component" value="Unassembled WGS sequence"/>
</dbReference>
<dbReference type="RefSeq" id="WP_167703861.1">
    <property type="nucleotide sequence ID" value="NZ_CP118168.1"/>
</dbReference>
<comment type="caution">
    <text evidence="2">The sequence shown here is derived from an EMBL/GenBank/DDBJ whole genome shotgun (WGS) entry which is preliminary data.</text>
</comment>